<dbReference type="InterPro" id="IPR036388">
    <property type="entry name" value="WH-like_DNA-bd_sf"/>
</dbReference>
<dbReference type="InterPro" id="IPR000835">
    <property type="entry name" value="HTH_MarR-typ"/>
</dbReference>
<gene>
    <name evidence="2" type="ORF">FPZ11_12505</name>
</gene>
<dbReference type="GO" id="GO:0006950">
    <property type="term" value="P:response to stress"/>
    <property type="evidence" value="ECO:0007669"/>
    <property type="project" value="TreeGrafter"/>
</dbReference>
<dbReference type="Pfam" id="PF01047">
    <property type="entry name" value="MarR"/>
    <property type="match status" value="1"/>
</dbReference>
<dbReference type="OrthoDB" id="8966183at2"/>
<accession>A0A5B8M3V6</accession>
<dbReference type="PANTHER" id="PTHR33164:SF94">
    <property type="entry name" value="TRANSCRIPTIONAL REGULATORY PROTEIN-RELATED"/>
    <property type="match status" value="1"/>
</dbReference>
<dbReference type="PROSITE" id="PS50995">
    <property type="entry name" value="HTH_MARR_2"/>
    <property type="match status" value="1"/>
</dbReference>
<name>A0A5B8M3V6_9MICO</name>
<sequence>MAASNLPVDDDAVTAVLTASRAMLGVIARSFADTLETVTLPQFRVLVLLSSLGPQRTGVLAERLGANLSTFSRSLDRMVSAGWVRREQNPGSRREVIITLTGDGEHIVADVTERRRRDFRDILAQLTPERRDQVLAAFEVFNSAAGEPSVEDLLPLGL</sequence>
<reference evidence="2 3" key="1">
    <citation type="submission" date="2019-07" db="EMBL/GenBank/DDBJ databases">
        <title>Full genome sequence of Humibacter sp. WJ7-1.</title>
        <authorList>
            <person name="Im W.-T."/>
        </authorList>
    </citation>
    <scope>NUCLEOTIDE SEQUENCE [LARGE SCALE GENOMIC DNA]</scope>
    <source>
        <strain evidence="2 3">WJ7-1</strain>
    </source>
</reference>
<dbReference type="KEGG" id="huw:FPZ11_12505"/>
<protein>
    <submittedName>
        <fullName evidence="2">MarR family transcriptional regulator</fullName>
    </submittedName>
</protein>
<dbReference type="Proteomes" id="UP000320216">
    <property type="component" value="Chromosome"/>
</dbReference>
<evidence type="ECO:0000313" key="3">
    <source>
        <dbReference type="Proteomes" id="UP000320216"/>
    </source>
</evidence>
<dbReference type="SMART" id="SM00347">
    <property type="entry name" value="HTH_MARR"/>
    <property type="match status" value="1"/>
</dbReference>
<dbReference type="SUPFAM" id="SSF46785">
    <property type="entry name" value="Winged helix' DNA-binding domain"/>
    <property type="match status" value="1"/>
</dbReference>
<dbReference type="AlphaFoldDB" id="A0A5B8M3V6"/>
<keyword evidence="3" id="KW-1185">Reference proteome</keyword>
<dbReference type="PANTHER" id="PTHR33164">
    <property type="entry name" value="TRANSCRIPTIONAL REGULATOR, MARR FAMILY"/>
    <property type="match status" value="1"/>
</dbReference>
<dbReference type="Gene3D" id="1.10.10.10">
    <property type="entry name" value="Winged helix-like DNA-binding domain superfamily/Winged helix DNA-binding domain"/>
    <property type="match status" value="1"/>
</dbReference>
<proteinExistence type="predicted"/>
<dbReference type="GO" id="GO:0003700">
    <property type="term" value="F:DNA-binding transcription factor activity"/>
    <property type="evidence" value="ECO:0007669"/>
    <property type="project" value="InterPro"/>
</dbReference>
<feature type="domain" description="HTH marR-type" evidence="1">
    <location>
        <begin position="9"/>
        <end position="143"/>
    </location>
</feature>
<dbReference type="InterPro" id="IPR039422">
    <property type="entry name" value="MarR/SlyA-like"/>
</dbReference>
<dbReference type="InterPro" id="IPR036390">
    <property type="entry name" value="WH_DNA-bd_sf"/>
</dbReference>
<evidence type="ECO:0000259" key="1">
    <source>
        <dbReference type="PROSITE" id="PS50995"/>
    </source>
</evidence>
<evidence type="ECO:0000313" key="2">
    <source>
        <dbReference type="EMBL" id="QDZ15468.1"/>
    </source>
</evidence>
<dbReference type="RefSeq" id="WP_146321378.1">
    <property type="nucleotide sequence ID" value="NZ_CP042305.1"/>
</dbReference>
<dbReference type="EMBL" id="CP042305">
    <property type="protein sequence ID" value="QDZ15468.1"/>
    <property type="molecule type" value="Genomic_DNA"/>
</dbReference>
<organism evidence="2 3">
    <name type="scientific">Humibacter ginsenosidimutans</name>
    <dbReference type="NCBI Taxonomy" id="2599293"/>
    <lineage>
        <taxon>Bacteria</taxon>
        <taxon>Bacillati</taxon>
        <taxon>Actinomycetota</taxon>
        <taxon>Actinomycetes</taxon>
        <taxon>Micrococcales</taxon>
        <taxon>Microbacteriaceae</taxon>
        <taxon>Humibacter</taxon>
    </lineage>
</organism>